<sequence length="311" mass="37507">MTYTLDELRKLLINNTELKQNILSQKYYHPNTKDVLKRYFFGEEYSFNINFSTLGNRQYNINDDVIVFLHMQKTGGTHINARFRRSLDLPFKCRNIRDVSSCVNTQGHIWFHTSAFTWWVYFYITQIRDPLSRYLSEYRHQTERSHWEEATLGCKKREKPYWNDIRPCFLTENWKGVSFSTFMNCPFNLATNRMTRMLADLVPTGCYQNFQNEFKKIMRARKWVESAKQNILNMEHFRLMERSDDSDFLFNKAFNIKFKAKDTTPTSSSRNLRITEKQFLKMIQLTELDFHIYLYALDIFNYRLETTSHTN</sequence>
<evidence type="ECO:0000256" key="7">
    <source>
        <dbReference type="ARBA" id="ARBA00023180"/>
    </source>
</evidence>
<organism evidence="9 10">
    <name type="scientific">Mya arenaria</name>
    <name type="common">Soft-shell clam</name>
    <dbReference type="NCBI Taxonomy" id="6604"/>
    <lineage>
        <taxon>Eukaryota</taxon>
        <taxon>Metazoa</taxon>
        <taxon>Spiralia</taxon>
        <taxon>Lophotrochozoa</taxon>
        <taxon>Mollusca</taxon>
        <taxon>Bivalvia</taxon>
        <taxon>Autobranchia</taxon>
        <taxon>Heteroconchia</taxon>
        <taxon>Euheterodonta</taxon>
        <taxon>Imparidentia</taxon>
        <taxon>Neoheterodontei</taxon>
        <taxon>Myida</taxon>
        <taxon>Myoidea</taxon>
        <taxon>Myidae</taxon>
        <taxon>Mya</taxon>
    </lineage>
</organism>
<evidence type="ECO:0000256" key="2">
    <source>
        <dbReference type="ARBA" id="ARBA00010109"/>
    </source>
</evidence>
<keyword evidence="3 8" id="KW-0808">Transferase</keyword>
<dbReference type="InterPro" id="IPR027417">
    <property type="entry name" value="P-loop_NTPase"/>
</dbReference>
<evidence type="ECO:0000256" key="8">
    <source>
        <dbReference type="RuleBase" id="RU364122"/>
    </source>
</evidence>
<keyword evidence="10" id="KW-1185">Reference proteome</keyword>
<dbReference type="Gene3D" id="3.40.50.300">
    <property type="entry name" value="P-loop containing nucleotide triphosphate hydrolases"/>
    <property type="match status" value="1"/>
</dbReference>
<comment type="similarity">
    <text evidence="2 8">Belongs to the sulfotransferase 6 family.</text>
</comment>
<evidence type="ECO:0000256" key="6">
    <source>
        <dbReference type="ARBA" id="ARBA00023136"/>
    </source>
</evidence>
<comment type="subcellular location">
    <subcellularLocation>
        <location evidence="1">Membrane</location>
        <topology evidence="1">Single-pass membrane protein</topology>
    </subcellularLocation>
    <subcellularLocation>
        <location evidence="8">Membrane</location>
        <topology evidence="8">Single-pass type II membrane protein</topology>
    </subcellularLocation>
</comment>
<keyword evidence="8" id="KW-0735">Signal-anchor</keyword>
<dbReference type="PANTHER" id="PTHR12812">
    <property type="entry name" value="HEPARAN SULFATE 6-O-SULFOTRANSFERASE 3"/>
    <property type="match status" value="1"/>
</dbReference>
<evidence type="ECO:0000313" key="9">
    <source>
        <dbReference type="EMBL" id="WAR23378.1"/>
    </source>
</evidence>
<keyword evidence="6 8" id="KW-0472">Membrane</keyword>
<name>A0ABY7FRI6_MYAAR</name>
<dbReference type="EC" id="2.8.2.-" evidence="8"/>
<accession>A0ABY7FRI6</accession>
<dbReference type="InterPro" id="IPR010635">
    <property type="entry name" value="Heparan_SO4-6-sulfoTrfase"/>
</dbReference>
<keyword evidence="4" id="KW-0812">Transmembrane</keyword>
<keyword evidence="5" id="KW-1133">Transmembrane helix</keyword>
<reference evidence="9" key="1">
    <citation type="submission" date="2022-11" db="EMBL/GenBank/DDBJ databases">
        <title>Centuries of genome instability and evolution in soft-shell clam transmissible cancer (bioRxiv).</title>
        <authorList>
            <person name="Hart S.F.M."/>
            <person name="Yonemitsu M.A."/>
            <person name="Giersch R.M."/>
            <person name="Beal B.F."/>
            <person name="Arriagada G."/>
            <person name="Davis B.W."/>
            <person name="Ostrander E.A."/>
            <person name="Goff S.P."/>
            <person name="Metzger M.J."/>
        </authorList>
    </citation>
    <scope>NUCLEOTIDE SEQUENCE</scope>
    <source>
        <strain evidence="9">MELC-2E11</strain>
        <tissue evidence="9">Siphon/mantle</tissue>
    </source>
</reference>
<keyword evidence="7" id="KW-0325">Glycoprotein</keyword>
<comment type="catalytic activity">
    <reaction evidence="8">
        <text>alpha-D-glucosaminyl-[heparan sulfate](n) + 3'-phosphoadenylyl sulfate = 6-sulfo-alpha-D-glucosaminyl-[heparan sulfate](n) + adenosine 3',5'-bisphosphate + H(+)</text>
        <dbReference type="Rhea" id="RHEA:56604"/>
        <dbReference type="Rhea" id="RHEA-COMP:9830"/>
        <dbReference type="Rhea" id="RHEA-COMP:14621"/>
        <dbReference type="ChEBI" id="CHEBI:15378"/>
        <dbReference type="ChEBI" id="CHEBI:58339"/>
        <dbReference type="ChEBI" id="CHEBI:58343"/>
        <dbReference type="ChEBI" id="CHEBI:58388"/>
        <dbReference type="ChEBI" id="CHEBI:140604"/>
    </reaction>
</comment>
<protein>
    <recommendedName>
        <fullName evidence="8">Heparan-sulfate 6-O-sulfotransferase</fullName>
        <ecNumber evidence="8">2.8.2.-</ecNumber>
    </recommendedName>
</protein>
<evidence type="ECO:0000256" key="5">
    <source>
        <dbReference type="ARBA" id="ARBA00022989"/>
    </source>
</evidence>
<gene>
    <name evidence="9" type="ORF">MAR_037047</name>
</gene>
<evidence type="ECO:0000256" key="4">
    <source>
        <dbReference type="ARBA" id="ARBA00022692"/>
    </source>
</evidence>
<comment type="function">
    <text evidence="8">6-O-sulfation enzyme which catalyzes the transfer of sulfate from 3'-phosphoadenosine 5'-phosphosulfate (PAPS) to position 6 of the N-sulfoglucosamine residue (GlcNS) of heparan sulfate.</text>
</comment>
<dbReference type="Pfam" id="PF03567">
    <property type="entry name" value="Sulfotransfer_2"/>
    <property type="match status" value="1"/>
</dbReference>
<dbReference type="PANTHER" id="PTHR12812:SF0">
    <property type="entry name" value="HEPARAN-SULFATE 6-O-SULFOTRANSFERASE"/>
    <property type="match status" value="1"/>
</dbReference>
<evidence type="ECO:0000256" key="1">
    <source>
        <dbReference type="ARBA" id="ARBA00004167"/>
    </source>
</evidence>
<dbReference type="InterPro" id="IPR005331">
    <property type="entry name" value="Sulfotransferase"/>
</dbReference>
<dbReference type="EMBL" id="CP111024">
    <property type="protein sequence ID" value="WAR23378.1"/>
    <property type="molecule type" value="Genomic_DNA"/>
</dbReference>
<proteinExistence type="inferred from homology"/>
<evidence type="ECO:0000313" key="10">
    <source>
        <dbReference type="Proteomes" id="UP001164746"/>
    </source>
</evidence>
<evidence type="ECO:0000256" key="3">
    <source>
        <dbReference type="ARBA" id="ARBA00022679"/>
    </source>
</evidence>
<dbReference type="Proteomes" id="UP001164746">
    <property type="component" value="Chromosome 13"/>
</dbReference>